<dbReference type="Proteomes" id="UP000240357">
    <property type="component" value="Unassembled WGS sequence"/>
</dbReference>
<accession>A0A2T2YLR0</accession>
<dbReference type="PROSITE" id="PS50263">
    <property type="entry name" value="CN_HYDROLASE"/>
    <property type="match status" value="1"/>
</dbReference>
<dbReference type="SUPFAM" id="SSF56317">
    <property type="entry name" value="Carbon-nitrogen hydrolase"/>
    <property type="match status" value="1"/>
</dbReference>
<keyword evidence="4" id="KW-1185">Reference proteome</keyword>
<dbReference type="CDD" id="cd07197">
    <property type="entry name" value="nitrilase"/>
    <property type="match status" value="1"/>
</dbReference>
<keyword evidence="1 3" id="KW-0378">Hydrolase</keyword>
<dbReference type="InterPro" id="IPR036526">
    <property type="entry name" value="C-N_Hydrolase_sf"/>
</dbReference>
<dbReference type="EMBL" id="PYFT01000001">
    <property type="protein sequence ID" value="PSR56448.1"/>
    <property type="molecule type" value="Genomic_DNA"/>
</dbReference>
<dbReference type="OrthoDB" id="9803818at2"/>
<evidence type="ECO:0000313" key="3">
    <source>
        <dbReference type="EMBL" id="PSR56448.1"/>
    </source>
</evidence>
<dbReference type="AlphaFoldDB" id="A0A2T2YLR0"/>
<dbReference type="GO" id="GO:0050126">
    <property type="term" value="F:N-carbamoylputrescine amidase activity"/>
    <property type="evidence" value="ECO:0007669"/>
    <property type="project" value="TreeGrafter"/>
</dbReference>
<name>A0A2T2YLR0_9BACT</name>
<protein>
    <submittedName>
        <fullName evidence="3">Carbon-nitrogen hydrolase family protein</fullName>
    </submittedName>
</protein>
<proteinExistence type="predicted"/>
<organism evidence="3 4">
    <name type="scientific">Adhaeribacter arboris</name>
    <dbReference type="NCBI Taxonomy" id="2072846"/>
    <lineage>
        <taxon>Bacteria</taxon>
        <taxon>Pseudomonadati</taxon>
        <taxon>Bacteroidota</taxon>
        <taxon>Cytophagia</taxon>
        <taxon>Cytophagales</taxon>
        <taxon>Hymenobacteraceae</taxon>
        <taxon>Adhaeribacter</taxon>
    </lineage>
</organism>
<gene>
    <name evidence="3" type="ORF">AHMF7605_24595</name>
</gene>
<dbReference type="InterPro" id="IPR050345">
    <property type="entry name" value="Aliph_Amidase/BUP"/>
</dbReference>
<dbReference type="Pfam" id="PF00795">
    <property type="entry name" value="CN_hydrolase"/>
    <property type="match status" value="1"/>
</dbReference>
<dbReference type="PANTHER" id="PTHR43674">
    <property type="entry name" value="NITRILASE C965.09-RELATED"/>
    <property type="match status" value="1"/>
</dbReference>
<evidence type="ECO:0000256" key="1">
    <source>
        <dbReference type="ARBA" id="ARBA00022801"/>
    </source>
</evidence>
<dbReference type="InterPro" id="IPR003010">
    <property type="entry name" value="C-N_Hydrolase"/>
</dbReference>
<reference evidence="3 4" key="1">
    <citation type="submission" date="2018-03" db="EMBL/GenBank/DDBJ databases">
        <title>Adhaeribacter sp. HMF7605 Genome sequencing and assembly.</title>
        <authorList>
            <person name="Kang H."/>
            <person name="Kang J."/>
            <person name="Cha I."/>
            <person name="Kim H."/>
            <person name="Joh K."/>
        </authorList>
    </citation>
    <scope>NUCLEOTIDE SEQUENCE [LARGE SCALE GENOMIC DNA]</scope>
    <source>
        <strain evidence="3 4">HMF7605</strain>
    </source>
</reference>
<sequence>MRIGVAQTRPIKGDIPKNIENHKKLIDQALSLDADLIIFPELSLTGYEPELARKLATKPDDNRLNDFQAISDTHQIIIGIGLPIKNAAGVHIGLVLFHPHQAPQTYAKQFLHPDEESFFVCGPNSPGLIENHSHIAMAICYEISVPEHAETAFKQGAGVYLTSVAKSVQGLDRALPRLAGIAKTYSMQVFMSNCVGPAGGMECGGKTSVWNKQGLLMGQRNDTDEGILVFDTNTQELISAT</sequence>
<dbReference type="RefSeq" id="WP_106932626.1">
    <property type="nucleotide sequence ID" value="NZ_PYFT01000001.1"/>
</dbReference>
<dbReference type="PANTHER" id="PTHR43674:SF2">
    <property type="entry name" value="BETA-UREIDOPROPIONASE"/>
    <property type="match status" value="1"/>
</dbReference>
<dbReference type="Gene3D" id="3.60.110.10">
    <property type="entry name" value="Carbon-nitrogen hydrolase"/>
    <property type="match status" value="1"/>
</dbReference>
<feature type="domain" description="CN hydrolase" evidence="2">
    <location>
        <begin position="1"/>
        <end position="234"/>
    </location>
</feature>
<comment type="caution">
    <text evidence="3">The sequence shown here is derived from an EMBL/GenBank/DDBJ whole genome shotgun (WGS) entry which is preliminary data.</text>
</comment>
<evidence type="ECO:0000259" key="2">
    <source>
        <dbReference type="PROSITE" id="PS50263"/>
    </source>
</evidence>
<evidence type="ECO:0000313" key="4">
    <source>
        <dbReference type="Proteomes" id="UP000240357"/>
    </source>
</evidence>
<dbReference type="GO" id="GO:0033388">
    <property type="term" value="P:putrescine biosynthetic process from arginine"/>
    <property type="evidence" value="ECO:0007669"/>
    <property type="project" value="TreeGrafter"/>
</dbReference>